<sequence>FLIIKKNNSLCLINNAQKYNKHSLKNTFMLLALDKFSEKFAIYKILLLLNFFSGYNQVQLYPNSRNIIIFLMLLSLFRMYTLFQSATNSVAQFIRIIIRFLYNLILYIY</sequence>
<protein>
    <recommendedName>
        <fullName evidence="5">Reverse transcriptase domain-containing protein</fullName>
    </recommendedName>
</protein>
<evidence type="ECO:0000313" key="3">
    <source>
        <dbReference type="EMBL" id="KAF3761320.1"/>
    </source>
</evidence>
<dbReference type="GeneID" id="63834855"/>
<dbReference type="EMBL" id="MU032351">
    <property type="protein sequence ID" value="KAF3761320.1"/>
    <property type="molecule type" value="Genomic_DNA"/>
</dbReference>
<dbReference type="RefSeq" id="XP_040772299.1">
    <property type="nucleotide sequence ID" value="XM_040917726.1"/>
</dbReference>
<reference evidence="3" key="1">
    <citation type="journal article" date="2020" name="Phytopathology">
        <title>Genome sequence of the chestnut blight fungus Cryphonectria parasitica EP155: A fundamental resource for an archetypical invasive plant pathogen.</title>
        <authorList>
            <person name="Crouch J.A."/>
            <person name="Dawe A."/>
            <person name="Aerts A."/>
            <person name="Barry K."/>
            <person name="Churchill A.C.L."/>
            <person name="Grimwood J."/>
            <person name="Hillman B."/>
            <person name="Milgroom M.G."/>
            <person name="Pangilinan J."/>
            <person name="Smith M."/>
            <person name="Salamov A."/>
            <person name="Schmutz J."/>
            <person name="Yadav J."/>
            <person name="Grigoriev I.V."/>
            <person name="Nuss D."/>
        </authorList>
    </citation>
    <scope>NUCLEOTIDE SEQUENCE</scope>
    <source>
        <strain evidence="3">EP155</strain>
    </source>
</reference>
<evidence type="ECO:0000256" key="1">
    <source>
        <dbReference type="ARBA" id="ARBA00004173"/>
    </source>
</evidence>
<keyword evidence="2" id="KW-0496">Mitochondrion</keyword>
<evidence type="ECO:0000256" key="2">
    <source>
        <dbReference type="ARBA" id="ARBA00023128"/>
    </source>
</evidence>
<dbReference type="SUPFAM" id="SSF56672">
    <property type="entry name" value="DNA/RNA polymerases"/>
    <property type="match status" value="1"/>
</dbReference>
<gene>
    <name evidence="3" type="ORF">M406DRAFT_265358</name>
</gene>
<dbReference type="GO" id="GO:0005739">
    <property type="term" value="C:mitochondrion"/>
    <property type="evidence" value="ECO:0007669"/>
    <property type="project" value="UniProtKB-SubCell"/>
</dbReference>
<dbReference type="Proteomes" id="UP000803844">
    <property type="component" value="Unassembled WGS sequence"/>
</dbReference>
<organism evidence="3 4">
    <name type="scientific">Cryphonectria parasitica (strain ATCC 38755 / EP155)</name>
    <dbReference type="NCBI Taxonomy" id="660469"/>
    <lineage>
        <taxon>Eukaryota</taxon>
        <taxon>Fungi</taxon>
        <taxon>Dikarya</taxon>
        <taxon>Ascomycota</taxon>
        <taxon>Pezizomycotina</taxon>
        <taxon>Sordariomycetes</taxon>
        <taxon>Sordariomycetidae</taxon>
        <taxon>Diaporthales</taxon>
        <taxon>Cryphonectriaceae</taxon>
        <taxon>Cryphonectria-Endothia species complex</taxon>
        <taxon>Cryphonectria</taxon>
    </lineage>
</organism>
<evidence type="ECO:0000313" key="4">
    <source>
        <dbReference type="Proteomes" id="UP000803844"/>
    </source>
</evidence>
<dbReference type="InterPro" id="IPR043502">
    <property type="entry name" value="DNA/RNA_pol_sf"/>
</dbReference>
<proteinExistence type="predicted"/>
<evidence type="ECO:0008006" key="5">
    <source>
        <dbReference type="Google" id="ProtNLM"/>
    </source>
</evidence>
<comment type="subcellular location">
    <subcellularLocation>
        <location evidence="1">Mitochondrion</location>
    </subcellularLocation>
</comment>
<feature type="non-terminal residue" evidence="3">
    <location>
        <position position="1"/>
    </location>
</feature>
<name>A0A9P4XV48_CRYP1</name>
<keyword evidence="4" id="KW-1185">Reference proteome</keyword>
<accession>A0A9P4XV48</accession>
<dbReference type="AlphaFoldDB" id="A0A9P4XV48"/>
<dbReference type="OrthoDB" id="5425374at2759"/>
<comment type="caution">
    <text evidence="3">The sequence shown here is derived from an EMBL/GenBank/DDBJ whole genome shotgun (WGS) entry which is preliminary data.</text>
</comment>